<feature type="region of interest" description="Disordered" evidence="17">
    <location>
        <begin position="2285"/>
        <end position="2333"/>
    </location>
</feature>
<evidence type="ECO:0000259" key="24">
    <source>
        <dbReference type="PROSITE" id="PS51194"/>
    </source>
</evidence>
<feature type="region of interest" description="Disordered" evidence="17">
    <location>
        <begin position="1058"/>
        <end position="1079"/>
    </location>
</feature>
<feature type="compositionally biased region" description="Acidic residues" evidence="17">
    <location>
        <begin position="933"/>
        <end position="954"/>
    </location>
</feature>
<feature type="domain" description="Chromo" evidence="18">
    <location>
        <begin position="622"/>
        <end position="688"/>
    </location>
</feature>
<dbReference type="PROSITE" id="PS51192">
    <property type="entry name" value="HELICASE_ATP_BIND_1"/>
    <property type="match status" value="1"/>
</dbReference>
<dbReference type="InterPro" id="IPR023779">
    <property type="entry name" value="Chromodomain_CS"/>
</dbReference>
<dbReference type="SUPFAM" id="SSF47370">
    <property type="entry name" value="Bromodomain"/>
    <property type="match status" value="3"/>
</dbReference>
<evidence type="ECO:0000256" key="7">
    <source>
        <dbReference type="ARBA" id="ARBA00022833"/>
    </source>
</evidence>
<dbReference type="GO" id="GO:0008270">
    <property type="term" value="F:zinc ion binding"/>
    <property type="evidence" value="ECO:0007669"/>
    <property type="project" value="UniProtKB-KW"/>
</dbReference>
<dbReference type="InterPro" id="IPR023780">
    <property type="entry name" value="Chromo_domain"/>
</dbReference>
<dbReference type="Pfam" id="PF00439">
    <property type="entry name" value="Bromodomain"/>
    <property type="match status" value="3"/>
</dbReference>
<dbReference type="InterPro" id="IPR019787">
    <property type="entry name" value="Znf_PHD-finger"/>
</dbReference>
<keyword evidence="10 13" id="KW-0103">Bromodomain</keyword>
<organism evidence="25 26">
    <name type="scientific">Skeletonema marinoi</name>
    <dbReference type="NCBI Taxonomy" id="267567"/>
    <lineage>
        <taxon>Eukaryota</taxon>
        <taxon>Sar</taxon>
        <taxon>Stramenopiles</taxon>
        <taxon>Ochrophyta</taxon>
        <taxon>Bacillariophyta</taxon>
        <taxon>Coscinodiscophyceae</taxon>
        <taxon>Thalassiosirophycidae</taxon>
        <taxon>Thalassiosirales</taxon>
        <taxon>Skeletonemataceae</taxon>
        <taxon>Skeletonema</taxon>
        <taxon>Skeletonema marinoi-dohrnii complex</taxon>
    </lineage>
</organism>
<evidence type="ECO:0000259" key="18">
    <source>
        <dbReference type="PROSITE" id="PS50013"/>
    </source>
</evidence>
<dbReference type="SMART" id="SM00398">
    <property type="entry name" value="HMG"/>
    <property type="match status" value="1"/>
</dbReference>
<sequence>MSQETVTSGRSRRARKAINYSLEQQFSDDDGIFDEEVKPEPVSRKKASRPRKSTGTTANNTGGYQAPAADGGISFERTKQQYTERGYDPYELPIRERFTFEPEYEEDGSPKIEMIVGRRPIEDIKDRTQAHADGDGSDDDSDAPRTRKSRSKNEEEEEEDENTEMDYEYLIKYKGRSYLHLEWKTAADLESMNTAAKTAYRRFIKKLEKGTEDDLEDPTIDPSFTEPGRILAEEEQEVMVEMTAKELAKWEKERKKEMEEESSDDEGDDKATKEEEKKEENGQAQNEGEAKEEELTIELREPENMTYEELKQIVSKEEPYYSKFPGCDNAYRDGYLTEPPRKPRPSYLFFQSLYRTYFQKMYPTASHTKVMSLLGEAWNALTEEQQLPFIMLGNDESAQFEKEKVLLEKAQKPTEVWQPIRRCYAVLDRLCKDKMADIFLEPVDTDEFDDYLDVVDFPMDLRTVREKLASVKNWQGPEVFARDVRKLIFQEFLTVFASSFDAPLQVWNNCKIYNAHGTAIWHVADYMSKLFERLYHAWVLDFRDRYLRWSNPAARPWENTCRGCDGKCDGDETREVLCDHCDANYNIKCLKPKLKKIPKGAWHCPSCAPKIGKNRSVTILSAVSEQVAKKRAMMGDIPKKPVKKKMFLVKWAGLGYEHCTWETQEDINDDAAIAEFRRLEGVTPEEPDLTEKEIHEVINSAVTVTHENAGGKGVPEDLVEMRSQLYAQTRSFQFQKFGIDTPCLLAAECGPNLKMSSSVSDQSAPEEVKLCLDDLVWKVANNSSDFSSSFHNKLLPPPLEGEYDVRIPVTPAGLMLNVGEVKGSVAFLGYRRMSDGSPGPSEIKRLVRNNGDIIIAVNGQSVVGKSFSQVIPHLKGVLTFAHLRFAAGNSLAKNGLTSSCGTLGKFLYDDIVTECKKDRRRLLAKRSMALLAEEGDDDSTSSEEMGDSSDESSDDSSASDVEFDRDDEDIVMEGNGSDESEEASDVDEGNETIEEKKSESPTSDKVEDLVNKSVTKQESTRHLAYSLLDIDVGYSSDEGGDENVAYYVDGVDSAFTRENEVASKPEKQTDEAAEGVKKDKAVNQKTFPAKKTDFSIVGSKAQLQIAMALTGEEPDAADFDNFPHPSEKEIAAIKKKAEEEKRKKEEEARALEEKRLKEEEAAIEAAKPKRKSTTKVEQVSTTTNEVVRIWVNAADAASTMQLPLNAIQTLLSGAYDADVGDEVGGYRWRYADGDAEVTEKVTGRDSKKGRDAYLEFRDKLYDSNKPHSYKGGNRLRDYQIDGVNWLSSCYYKEQGCILADEMGLGKTVQIVSYLEHLHRVEKVHGPFLVVVPLSTVEHWRREFEGWTDMQCCVYHDRQRVWRDVLREYEWYYEDRPHTPDYLKFNVLVTTYDTLIGDFDVIGDVPWRVAVVDEAHRLRNVKGKLLECMKEISGKGTLKYGFQSRVLMTGTPLQNNTQELWTLLNFIEPGLFRDLDDFEENFGNMANREQVEALQRKISPFMLRRVKEDVAKDIPAKEETVIDVELTSIQKQYYRAIFEHNHAFLSMGTAKGGAPKLMNIQMELRKCCNHPFLLDGVESRELDNRHEQLRANGEFDNKSPEEQHDLLNEYGYVLSSGKMVLLDKLLPKLRQEGHKVLIFSQFVKMLDLISDYCEFRDFNYERLDGRVRGNERQKAIDRFETEDDSFVFLLSTRAGGVGINLTAADICIIFDSDWNPQNDVQAQARCHRIGQTKDVRIYRLVTSRSFEQEMFDRASKKLGLEQAVLGTFGQDNEDDKPTSKEMEQLLKKGAYALLEEDDEMGNEFVADNIENILETRTRTRVVEGAKTASWLNKKGMNVTKSKFASDKETAGLDVDDPLFWQKVMPDFVTPDILLNRISEIEAEMEKLAPGRKAKNGKSKRGLSRGNQKKLREFMNDLKGVMEDIFEQDSMETLPSSEKASCQNLLLTITVKQNMFNDEQRKTAQRLLSRLEGDRRRKCRTSNIGADTHVEAIVPGESIRKELLIVSSKKRRRRGGKKKEAAIDSDDDDEEDEDVEKKRKRRSTRGVVDEDGFLLHSDDEGEWSDVDEGDTTKTISLLEVKQRRAWGAGKSQVKAASMPWPVFPRMAVNKVLGTLIDESIKIDQEGLGIFSVPVPRDEFPEYYELIKNPMDYGTMKQKLENDEYRSAQQMQKDFALVVDNCRKFNAPDSEIVKDAMQQTLMRPKLLKEAALKNNLFISEDGTIINVVAEKKRGKKAAATPEKPKGKLVACGECSGCKKKSCKKCKNCTAQPKKRCVHRKCTDIRRVEEGEDEQKSKPRIKIKLPSEGDSKKKAADEIGKEEPARKKARRSLASDEEEIEETFDVEKLKAEETELDGTFDDARNHYTSRGPWYLPPMLASKFKQLAQIVLSNISKADQFDLFDVPVDKTELPEYYEVISNPMDFSTMRSNADKGKYGKGSDAASKLYEDFLLVFDNCREFNGDAGEVIDEASSLFGMLPTIFAQAVEEVTRQL</sequence>
<dbReference type="Pfam" id="PF00176">
    <property type="entry name" value="SNF2-rel_dom"/>
    <property type="match status" value="1"/>
</dbReference>
<keyword evidence="9" id="KW-0805">Transcription regulation</keyword>
<evidence type="ECO:0000259" key="19">
    <source>
        <dbReference type="PROSITE" id="PS50014"/>
    </source>
</evidence>
<feature type="compositionally biased region" description="Acidic residues" evidence="17">
    <location>
        <begin position="961"/>
        <end position="992"/>
    </location>
</feature>
<dbReference type="InterPro" id="IPR038718">
    <property type="entry name" value="SNF2-like_sf"/>
</dbReference>
<dbReference type="SMART" id="SM00298">
    <property type="entry name" value="CHROMO"/>
    <property type="match status" value="2"/>
</dbReference>
<feature type="compositionally biased region" description="Basic residues" evidence="17">
    <location>
        <begin position="1888"/>
        <end position="1906"/>
    </location>
</feature>
<evidence type="ECO:0000259" key="20">
    <source>
        <dbReference type="PROSITE" id="PS50016"/>
    </source>
</evidence>
<dbReference type="InterPro" id="IPR016197">
    <property type="entry name" value="Chromo-like_dom_sf"/>
</dbReference>
<evidence type="ECO:0000256" key="2">
    <source>
        <dbReference type="ARBA" id="ARBA00022723"/>
    </source>
</evidence>
<feature type="domain" description="PHD-type" evidence="20">
    <location>
        <begin position="558"/>
        <end position="610"/>
    </location>
</feature>
<dbReference type="InterPro" id="IPR002857">
    <property type="entry name" value="Znf_CXXC"/>
</dbReference>
<keyword evidence="6 25" id="KW-0378">Hydrolase</keyword>
<dbReference type="InterPro" id="IPR000953">
    <property type="entry name" value="Chromo/chromo_shadow_dom"/>
</dbReference>
<feature type="compositionally biased region" description="Basic and acidic residues" evidence="17">
    <location>
        <begin position="2301"/>
        <end position="2322"/>
    </location>
</feature>
<feature type="domain" description="Helicase C-terminal" evidence="24">
    <location>
        <begin position="1620"/>
        <end position="1800"/>
    </location>
</feature>
<dbReference type="InterPro" id="IPR013083">
    <property type="entry name" value="Znf_RING/FYVE/PHD"/>
</dbReference>
<dbReference type="SUPFAM" id="SSF52540">
    <property type="entry name" value="P-loop containing nucleoside triphosphate hydrolases"/>
    <property type="match status" value="2"/>
</dbReference>
<evidence type="ECO:0000256" key="13">
    <source>
        <dbReference type="PROSITE-ProRule" id="PRU00035"/>
    </source>
</evidence>
<dbReference type="Gene3D" id="2.40.50.40">
    <property type="match status" value="2"/>
</dbReference>
<feature type="region of interest" description="Disordered" evidence="17">
    <location>
        <begin position="251"/>
        <end position="303"/>
    </location>
</feature>
<feature type="domain" description="Bromo" evidence="19">
    <location>
        <begin position="431"/>
        <end position="488"/>
    </location>
</feature>
<feature type="coiled-coil region" evidence="16">
    <location>
        <begin position="1127"/>
        <end position="1162"/>
    </location>
</feature>
<feature type="domain" description="CXXC-type" evidence="22">
    <location>
        <begin position="2240"/>
        <end position="2279"/>
    </location>
</feature>
<dbReference type="SMART" id="SM00297">
    <property type="entry name" value="BROMO"/>
    <property type="match status" value="3"/>
</dbReference>
<dbReference type="EMBL" id="JATAAI010000022">
    <property type="protein sequence ID" value="KAK1738071.1"/>
    <property type="molecule type" value="Genomic_DNA"/>
</dbReference>
<feature type="compositionally biased region" description="Acidic residues" evidence="17">
    <location>
        <begin position="2021"/>
        <end position="2032"/>
    </location>
</feature>
<evidence type="ECO:0000256" key="9">
    <source>
        <dbReference type="ARBA" id="ARBA00023015"/>
    </source>
</evidence>
<feature type="domain" description="Bromo" evidence="19">
    <location>
        <begin position="2128"/>
        <end position="2190"/>
    </location>
</feature>
<keyword evidence="11" id="KW-0804">Transcription</keyword>
<feature type="compositionally biased region" description="Basic and acidic residues" evidence="17">
    <location>
        <begin position="993"/>
        <end position="1010"/>
    </location>
</feature>
<dbReference type="GO" id="GO:0000785">
    <property type="term" value="C:chromatin"/>
    <property type="evidence" value="ECO:0007669"/>
    <property type="project" value="TreeGrafter"/>
</dbReference>
<dbReference type="InterPro" id="IPR000330">
    <property type="entry name" value="SNF2_N"/>
</dbReference>
<dbReference type="Gene3D" id="3.40.50.10810">
    <property type="entry name" value="Tandem AAA-ATPase domain"/>
    <property type="match status" value="1"/>
</dbReference>
<feature type="DNA-binding region" description="HMG box" evidence="15">
    <location>
        <begin position="340"/>
        <end position="408"/>
    </location>
</feature>
<dbReference type="InterPro" id="IPR036910">
    <property type="entry name" value="HMG_box_dom_sf"/>
</dbReference>
<dbReference type="PROSITE" id="PS50016">
    <property type="entry name" value="ZF_PHD_2"/>
    <property type="match status" value="1"/>
</dbReference>
<feature type="compositionally biased region" description="Basic and acidic residues" evidence="17">
    <location>
        <begin position="293"/>
        <end position="303"/>
    </location>
</feature>
<dbReference type="SMART" id="SM00249">
    <property type="entry name" value="PHD"/>
    <property type="match status" value="1"/>
</dbReference>
<evidence type="ECO:0000259" key="22">
    <source>
        <dbReference type="PROSITE" id="PS51058"/>
    </source>
</evidence>
<feature type="compositionally biased region" description="Basic and acidic residues" evidence="17">
    <location>
        <begin position="119"/>
        <end position="134"/>
    </location>
</feature>
<dbReference type="Gene3D" id="1.20.920.10">
    <property type="entry name" value="Bromodomain-like"/>
    <property type="match status" value="3"/>
</dbReference>
<dbReference type="PROSITE" id="PS00598">
    <property type="entry name" value="CHROMO_1"/>
    <property type="match status" value="1"/>
</dbReference>
<dbReference type="SMART" id="SM00487">
    <property type="entry name" value="DEXDc"/>
    <property type="match status" value="1"/>
</dbReference>
<dbReference type="CDD" id="cd18793">
    <property type="entry name" value="SF2_C_SNF"/>
    <property type="match status" value="1"/>
</dbReference>
<dbReference type="GO" id="GO:0005634">
    <property type="term" value="C:nucleus"/>
    <property type="evidence" value="ECO:0007669"/>
    <property type="project" value="UniProtKB-SubCell"/>
</dbReference>
<dbReference type="PROSITE" id="PS50013">
    <property type="entry name" value="CHROMO_2"/>
    <property type="match status" value="1"/>
</dbReference>
<evidence type="ECO:0000256" key="14">
    <source>
        <dbReference type="PROSITE-ProRule" id="PRU00146"/>
    </source>
</evidence>
<dbReference type="SUPFAM" id="SSF54160">
    <property type="entry name" value="Chromo domain-like"/>
    <property type="match status" value="2"/>
</dbReference>
<dbReference type="PROSITE" id="PS51058">
    <property type="entry name" value="ZF_CXXC"/>
    <property type="match status" value="1"/>
</dbReference>
<evidence type="ECO:0000256" key="15">
    <source>
        <dbReference type="PROSITE-ProRule" id="PRU00267"/>
    </source>
</evidence>
<dbReference type="InterPro" id="IPR049730">
    <property type="entry name" value="SNF2/RAD54-like_C"/>
</dbReference>
<evidence type="ECO:0000256" key="11">
    <source>
        <dbReference type="ARBA" id="ARBA00023163"/>
    </source>
</evidence>
<feature type="region of interest" description="Disordered" evidence="17">
    <location>
        <begin position="208"/>
        <end position="228"/>
    </location>
</feature>
<proteinExistence type="predicted"/>
<accession>A0AAD9D8E3</accession>
<dbReference type="InterPro" id="IPR014001">
    <property type="entry name" value="Helicase_ATP-bd"/>
</dbReference>
<dbReference type="PANTHER" id="PTHR45623">
    <property type="entry name" value="CHROMODOMAIN-HELICASE-DNA-BINDING PROTEIN 3-RELATED-RELATED"/>
    <property type="match status" value="1"/>
</dbReference>
<gene>
    <name evidence="25" type="ORF">QTG54_011365</name>
</gene>
<keyword evidence="16" id="KW-0175">Coiled coil</keyword>
<evidence type="ECO:0000256" key="16">
    <source>
        <dbReference type="SAM" id="Coils"/>
    </source>
</evidence>
<evidence type="ECO:0000256" key="3">
    <source>
        <dbReference type="ARBA" id="ARBA00022737"/>
    </source>
</evidence>
<dbReference type="GO" id="GO:0140658">
    <property type="term" value="F:ATP-dependent chromatin remodeler activity"/>
    <property type="evidence" value="ECO:0007669"/>
    <property type="project" value="TreeGrafter"/>
</dbReference>
<feature type="domain" description="HMG box" evidence="21">
    <location>
        <begin position="340"/>
        <end position="408"/>
    </location>
</feature>
<feature type="compositionally biased region" description="Basic and acidic residues" evidence="17">
    <location>
        <begin position="269"/>
        <end position="281"/>
    </location>
</feature>
<evidence type="ECO:0000313" key="26">
    <source>
        <dbReference type="Proteomes" id="UP001224775"/>
    </source>
</evidence>
<keyword evidence="2" id="KW-0479">Metal-binding</keyword>
<feature type="compositionally biased region" description="Acidic residues" evidence="17">
    <location>
        <begin position="259"/>
        <end position="268"/>
    </location>
</feature>
<dbReference type="Pfam" id="PF00505">
    <property type="entry name" value="HMG_box"/>
    <property type="match status" value="1"/>
</dbReference>
<feature type="region of interest" description="Disordered" evidence="17">
    <location>
        <begin position="101"/>
        <end position="166"/>
    </location>
</feature>
<evidence type="ECO:0000256" key="12">
    <source>
        <dbReference type="ARBA" id="ARBA00023242"/>
    </source>
</evidence>
<evidence type="ECO:0000259" key="23">
    <source>
        <dbReference type="PROSITE" id="PS51192"/>
    </source>
</evidence>
<keyword evidence="5 14" id="KW-0863">Zinc-finger</keyword>
<dbReference type="CDD" id="cd00084">
    <property type="entry name" value="HMG-box_SF"/>
    <property type="match status" value="1"/>
</dbReference>
<feature type="region of interest" description="Disordered" evidence="17">
    <location>
        <begin position="933"/>
        <end position="1021"/>
    </location>
</feature>
<dbReference type="InterPro" id="IPR001965">
    <property type="entry name" value="Znf_PHD"/>
</dbReference>
<comment type="subcellular location">
    <subcellularLocation>
        <location evidence="1">Nucleus</location>
    </subcellularLocation>
</comment>
<dbReference type="CDD" id="cd04369">
    <property type="entry name" value="Bromodomain"/>
    <property type="match status" value="3"/>
</dbReference>
<keyword evidence="15" id="KW-0238">DNA-binding</keyword>
<evidence type="ECO:0000313" key="25">
    <source>
        <dbReference type="EMBL" id="KAK1738071.1"/>
    </source>
</evidence>
<dbReference type="GO" id="GO:0003677">
    <property type="term" value="F:DNA binding"/>
    <property type="evidence" value="ECO:0007669"/>
    <property type="project" value="UniProtKB-UniRule"/>
</dbReference>
<dbReference type="SUPFAM" id="SSF47095">
    <property type="entry name" value="HMG-box"/>
    <property type="match status" value="1"/>
</dbReference>
<evidence type="ECO:0000256" key="17">
    <source>
        <dbReference type="SAM" id="MobiDB-lite"/>
    </source>
</evidence>
<evidence type="ECO:0000256" key="4">
    <source>
        <dbReference type="ARBA" id="ARBA00022741"/>
    </source>
</evidence>
<protein>
    <submittedName>
        <fullName evidence="25">Chromodomain-helicase-DNA-binding protein</fullName>
        <ecNumber evidence="25">3.6.4.12</ecNumber>
    </submittedName>
</protein>
<comment type="caution">
    <text evidence="25">The sequence shown here is derived from an EMBL/GenBank/DDBJ whole genome shotgun (WGS) entry which is preliminary data.</text>
</comment>
<dbReference type="SMART" id="SM00490">
    <property type="entry name" value="HELICc"/>
    <property type="match status" value="1"/>
</dbReference>
<dbReference type="InterPro" id="IPR036427">
    <property type="entry name" value="Bromodomain-like_sf"/>
</dbReference>
<keyword evidence="26" id="KW-1185">Reference proteome</keyword>
<dbReference type="Pfam" id="PF00385">
    <property type="entry name" value="Chromo"/>
    <property type="match status" value="1"/>
</dbReference>
<feature type="region of interest" description="Disordered" evidence="17">
    <location>
        <begin position="1887"/>
        <end position="1906"/>
    </location>
</feature>
<keyword evidence="3" id="KW-0677">Repeat</keyword>
<keyword evidence="8" id="KW-0067">ATP-binding</keyword>
<dbReference type="GO" id="GO:0003678">
    <property type="term" value="F:DNA helicase activity"/>
    <property type="evidence" value="ECO:0007669"/>
    <property type="project" value="UniProtKB-EC"/>
</dbReference>
<dbReference type="EC" id="3.6.4.12" evidence="25"/>
<evidence type="ECO:0000256" key="10">
    <source>
        <dbReference type="ARBA" id="ARBA00023117"/>
    </source>
</evidence>
<evidence type="ECO:0000256" key="1">
    <source>
        <dbReference type="ARBA" id="ARBA00004123"/>
    </source>
</evidence>
<dbReference type="Gene3D" id="3.40.50.300">
    <property type="entry name" value="P-loop containing nucleotide triphosphate hydrolases"/>
    <property type="match status" value="1"/>
</dbReference>
<reference evidence="25" key="1">
    <citation type="submission" date="2023-06" db="EMBL/GenBank/DDBJ databases">
        <title>Survivors Of The Sea: Transcriptome response of Skeletonema marinoi to long-term dormancy.</title>
        <authorList>
            <person name="Pinder M.I.M."/>
            <person name="Kourtchenko O."/>
            <person name="Robertson E.K."/>
            <person name="Larsson T."/>
            <person name="Maumus F."/>
            <person name="Osuna-Cruz C.M."/>
            <person name="Vancaester E."/>
            <person name="Stenow R."/>
            <person name="Vandepoele K."/>
            <person name="Ploug H."/>
            <person name="Bruchert V."/>
            <person name="Godhe A."/>
            <person name="Topel M."/>
        </authorList>
    </citation>
    <scope>NUCLEOTIDE SEQUENCE</scope>
    <source>
        <strain evidence="25">R05AC</strain>
    </source>
</reference>
<feature type="region of interest" description="Disordered" evidence="17">
    <location>
        <begin position="1"/>
        <end position="74"/>
    </location>
</feature>
<dbReference type="Proteomes" id="UP001224775">
    <property type="component" value="Unassembled WGS sequence"/>
</dbReference>
<name>A0AAD9D8E3_9STRA</name>
<evidence type="ECO:0000256" key="6">
    <source>
        <dbReference type="ARBA" id="ARBA00022801"/>
    </source>
</evidence>
<feature type="compositionally biased region" description="Polar residues" evidence="17">
    <location>
        <begin position="53"/>
        <end position="63"/>
    </location>
</feature>
<dbReference type="InterPro" id="IPR009071">
    <property type="entry name" value="HMG_box_dom"/>
</dbReference>
<keyword evidence="7" id="KW-0862">Zinc</keyword>
<dbReference type="GO" id="GO:0003682">
    <property type="term" value="F:chromatin binding"/>
    <property type="evidence" value="ECO:0007669"/>
    <property type="project" value="TreeGrafter"/>
</dbReference>
<dbReference type="InterPro" id="IPR001487">
    <property type="entry name" value="Bromodomain"/>
</dbReference>
<feature type="compositionally biased region" description="Acidic residues" evidence="17">
    <location>
        <begin position="154"/>
        <end position="166"/>
    </location>
</feature>
<dbReference type="PANTHER" id="PTHR45623:SF11">
    <property type="entry name" value="KISMET, ISOFORM C"/>
    <property type="match status" value="1"/>
</dbReference>
<dbReference type="Gene3D" id="3.30.40.10">
    <property type="entry name" value="Zinc/RING finger domain, C3HC4 (zinc finger)"/>
    <property type="match status" value="1"/>
</dbReference>
<keyword evidence="4" id="KW-0547">Nucleotide-binding</keyword>
<feature type="domain" description="Bromo" evidence="19">
    <location>
        <begin position="2391"/>
        <end position="2465"/>
    </location>
</feature>
<evidence type="ECO:0000259" key="21">
    <source>
        <dbReference type="PROSITE" id="PS50118"/>
    </source>
</evidence>
<dbReference type="Gene3D" id="1.10.30.10">
    <property type="entry name" value="High mobility group box domain"/>
    <property type="match status" value="1"/>
</dbReference>
<dbReference type="PROSITE" id="PS51194">
    <property type="entry name" value="HELICASE_CTER"/>
    <property type="match status" value="1"/>
</dbReference>
<keyword evidence="12 15" id="KW-0539">Nucleus</keyword>
<dbReference type="PROSITE" id="PS50014">
    <property type="entry name" value="BROMODOMAIN_2"/>
    <property type="match status" value="3"/>
</dbReference>
<dbReference type="InterPro" id="IPR027417">
    <property type="entry name" value="P-loop_NTPase"/>
</dbReference>
<dbReference type="Pfam" id="PF00271">
    <property type="entry name" value="Helicase_C"/>
    <property type="match status" value="1"/>
</dbReference>
<evidence type="ECO:0000256" key="8">
    <source>
        <dbReference type="ARBA" id="ARBA00022840"/>
    </source>
</evidence>
<feature type="domain" description="Helicase ATP-binding" evidence="23">
    <location>
        <begin position="1287"/>
        <end position="1469"/>
    </location>
</feature>
<dbReference type="GO" id="GO:0016887">
    <property type="term" value="F:ATP hydrolysis activity"/>
    <property type="evidence" value="ECO:0007669"/>
    <property type="project" value="TreeGrafter"/>
</dbReference>
<feature type="region of interest" description="Disordered" evidence="17">
    <location>
        <begin position="2008"/>
        <end position="2040"/>
    </location>
</feature>
<dbReference type="GO" id="GO:0042393">
    <property type="term" value="F:histone binding"/>
    <property type="evidence" value="ECO:0007669"/>
    <property type="project" value="TreeGrafter"/>
</dbReference>
<dbReference type="InterPro" id="IPR001650">
    <property type="entry name" value="Helicase_C-like"/>
</dbReference>
<evidence type="ECO:0000256" key="5">
    <source>
        <dbReference type="ARBA" id="ARBA00022771"/>
    </source>
</evidence>
<dbReference type="PROSITE" id="PS50118">
    <property type="entry name" value="HMG_BOX_2"/>
    <property type="match status" value="1"/>
</dbReference>
<dbReference type="GO" id="GO:0005524">
    <property type="term" value="F:ATP binding"/>
    <property type="evidence" value="ECO:0007669"/>
    <property type="project" value="UniProtKB-KW"/>
</dbReference>